<evidence type="ECO:0008006" key="4">
    <source>
        <dbReference type="Google" id="ProtNLM"/>
    </source>
</evidence>
<feature type="transmembrane region" description="Helical" evidence="1">
    <location>
        <begin position="312"/>
        <end position="333"/>
    </location>
</feature>
<proteinExistence type="predicted"/>
<feature type="transmembrane region" description="Helical" evidence="1">
    <location>
        <begin position="442"/>
        <end position="460"/>
    </location>
</feature>
<feature type="transmembrane region" description="Helical" evidence="1">
    <location>
        <begin position="200"/>
        <end position="223"/>
    </location>
</feature>
<comment type="caution">
    <text evidence="2">The sequence shown here is derived from an EMBL/GenBank/DDBJ whole genome shotgun (WGS) entry which is preliminary data.</text>
</comment>
<dbReference type="EMBL" id="VWOX01000016">
    <property type="protein sequence ID" value="KAA5539910.1"/>
    <property type="molecule type" value="Genomic_DNA"/>
</dbReference>
<keyword evidence="1" id="KW-0812">Transmembrane</keyword>
<evidence type="ECO:0000256" key="1">
    <source>
        <dbReference type="SAM" id="Phobius"/>
    </source>
</evidence>
<dbReference type="AlphaFoldDB" id="A0A5M6CZR3"/>
<feature type="transmembrane region" description="Helical" evidence="1">
    <location>
        <begin position="395"/>
        <end position="422"/>
    </location>
</feature>
<evidence type="ECO:0000313" key="3">
    <source>
        <dbReference type="Proteomes" id="UP000324479"/>
    </source>
</evidence>
<organism evidence="2 3">
    <name type="scientific">Roseiconus nitratireducens</name>
    <dbReference type="NCBI Taxonomy" id="2605748"/>
    <lineage>
        <taxon>Bacteria</taxon>
        <taxon>Pseudomonadati</taxon>
        <taxon>Planctomycetota</taxon>
        <taxon>Planctomycetia</taxon>
        <taxon>Pirellulales</taxon>
        <taxon>Pirellulaceae</taxon>
        <taxon>Roseiconus</taxon>
    </lineage>
</organism>
<dbReference type="RefSeq" id="WP_161604696.1">
    <property type="nucleotide sequence ID" value="NZ_VWOX01000016.1"/>
</dbReference>
<sequence length="821" mass="90159">MSPTLLGQRYAFRDVNHFYLPLYGYVGQRTAEQWLPLWNPLDHSGLPLVGESSTAVLYPVRYVLFSLPLATTTAMNAYLLLHVLLAGATAWWAAAKIGCRPSGAAAAGIVYALSGSVFSLCCNPPFLVGAAWLPLAVGAAVIRDSGSIRWRVRCVAVALAMMVLGGDPQSALHCVLVIGCWSVARWLFGRRRRWGDAAAWEPLRVGVVGAALAVGLAAIQIAASVDWSLQSDRTDAAGVSINQYGFSLAPWHLVETISSRPFGEPFPLNRRLSKLIPGDGRMWTPSIYASFAVGLAVVLQLLLRSDRRSRPWLMVAILSALLCLGHFGIVWLLQQIPGILPRANSAVGGPYWLLCKIVPGYDSFRYPIKWLPMFAFGCAMVTGRWLGSRPRDADIVVLITLSLVALASVVVTPGCFDGAAAAAEHLSDEYWGPLDVAGGVRLAQVSWTRCFVLALAVAGMRWWQWAAARAARRPARKSAEWAAMGLVALIAVDAGTSAWSLLPRIDVDAEHRLVREAAQPIPAAYRFLRTQSGVWPDHWRTNGSIHRPLEVAVSERMALFGRWHLADGHAVFNSMTSIRSRAMARFWREIRSVTRDQSPKQRTQFWNTARTWLGADGVVHTEGKAAVELEGRTLVRVTTASSADGRPFRVHRRWGAARSLKSILDEMSRTGRVPIPSVGGLSGTPDVSERALAQDDELNPRAKVPADLTIEDDHTVRIRCDQPCLLERLQYQDGNWKALLVSDRGGPAENVPVLRCDVMHQAVLVPAGVWRVSFHYSPWWRWPAIALTVLSILVLVVPAGLFRRFPLGRRRANRSKGSAVT</sequence>
<feature type="transmembrane region" description="Helical" evidence="1">
    <location>
        <begin position="102"/>
        <end position="120"/>
    </location>
</feature>
<feature type="transmembrane region" description="Helical" evidence="1">
    <location>
        <begin position="779"/>
        <end position="802"/>
    </location>
</feature>
<keyword evidence="1" id="KW-1133">Transmembrane helix</keyword>
<evidence type="ECO:0000313" key="2">
    <source>
        <dbReference type="EMBL" id="KAA5539910.1"/>
    </source>
</evidence>
<feature type="transmembrane region" description="Helical" evidence="1">
    <location>
        <begin position="481"/>
        <end position="502"/>
    </location>
</feature>
<reference evidence="2 3" key="1">
    <citation type="submission" date="2019-08" db="EMBL/GenBank/DDBJ databases">
        <authorList>
            <person name="Dhanesh K."/>
            <person name="Kumar G."/>
            <person name="Sasikala C."/>
            <person name="Venkata Ramana C."/>
        </authorList>
    </citation>
    <scope>NUCLEOTIDE SEQUENCE [LARGE SCALE GENOMIC DNA]</scope>
    <source>
        <strain evidence="2 3">JC645</strain>
    </source>
</reference>
<feature type="transmembrane region" description="Helical" evidence="1">
    <location>
        <begin position="368"/>
        <end position="386"/>
    </location>
</feature>
<protein>
    <recommendedName>
        <fullName evidence="4">Membrane protein YfhO</fullName>
    </recommendedName>
</protein>
<dbReference type="Proteomes" id="UP000324479">
    <property type="component" value="Unassembled WGS sequence"/>
</dbReference>
<feature type="transmembrane region" description="Helical" evidence="1">
    <location>
        <begin position="170"/>
        <end position="188"/>
    </location>
</feature>
<keyword evidence="3" id="KW-1185">Reference proteome</keyword>
<feature type="transmembrane region" description="Helical" evidence="1">
    <location>
        <begin position="282"/>
        <end position="303"/>
    </location>
</feature>
<gene>
    <name evidence="2" type="ORF">FYK55_22990</name>
</gene>
<name>A0A5M6CZR3_9BACT</name>
<accession>A0A5M6CZR3</accession>
<feature type="transmembrane region" description="Helical" evidence="1">
    <location>
        <begin position="75"/>
        <end position="95"/>
    </location>
</feature>
<keyword evidence="1" id="KW-0472">Membrane</keyword>